<evidence type="ECO:0000256" key="1">
    <source>
        <dbReference type="SAM" id="MobiDB-lite"/>
    </source>
</evidence>
<dbReference type="Pfam" id="PF05133">
    <property type="entry name" value="SPP1_portal"/>
    <property type="match status" value="1"/>
</dbReference>
<evidence type="ECO:0000313" key="3">
    <source>
        <dbReference type="Proteomes" id="UP000449906"/>
    </source>
</evidence>
<protein>
    <submittedName>
        <fullName evidence="2">Phage portal protein</fullName>
    </submittedName>
</protein>
<feature type="region of interest" description="Disordered" evidence="1">
    <location>
        <begin position="1"/>
        <end position="52"/>
    </location>
</feature>
<accession>A0A7J5DTU5</accession>
<organism evidence="2 3">
    <name type="scientific">Nocardioides simplex</name>
    <name type="common">Arthrobacter simplex</name>
    <dbReference type="NCBI Taxonomy" id="2045"/>
    <lineage>
        <taxon>Bacteria</taxon>
        <taxon>Bacillati</taxon>
        <taxon>Actinomycetota</taxon>
        <taxon>Actinomycetes</taxon>
        <taxon>Propionibacteriales</taxon>
        <taxon>Nocardioidaceae</taxon>
        <taxon>Pimelobacter</taxon>
    </lineage>
</organism>
<dbReference type="Proteomes" id="UP000449906">
    <property type="component" value="Unassembled WGS sequence"/>
</dbReference>
<dbReference type="EMBL" id="WBVM01000003">
    <property type="protein sequence ID" value="KAB2808322.1"/>
    <property type="molecule type" value="Genomic_DNA"/>
</dbReference>
<dbReference type="AlphaFoldDB" id="A0A7J5DTU5"/>
<sequence>MAARSTWPFPRSSPTRPPATSPPRTCGRPKKRPTTPTSSDLARRGLGTPRRAAVATAEEAARLVDKLYQRLVNRRPSIEKQFNYFEGKQPLAYATEAWKKFHEDRYRDFADNWCGVVARTAVDRQRIDGFRLGGPTDILTADEQELWRDWNRNDLEAQSSQGFLAAAVAKRSAVIVWGNDDDEPEVSWEHPAQVIVEYDPTGRTRRAALKAWQDGDTEFATLYLPDGLYKFQRPAAQSEEARQRIQDTGFILPAGLMLGTGGGWRVREVSNEKWPVPNPLREVPVVEWVNRPLLGGDPISDIEGTMAMQDAINTLWAYLFTAADHASMSARVVLGAEPPRVPVLDENGQVVSSKPAKLEDLARGRLLFLPGAGANARIDQWDAAKLDVFGNEIARALGHVAAQTQTPGYYLLTNEKFANLNGDALTAADVPLVDKLKDKAKYLNTSAKETARLMALVRGKADLAAKIAETNGRDFTQWKDEAMHSLSQVSDAATKDRSVGLSLRTVLERRYGMTEPEVERELQRIREEKADPVLAALVGSMPGGTGAGSPFG</sequence>
<reference evidence="2 3" key="1">
    <citation type="submission" date="2019-09" db="EMBL/GenBank/DDBJ databases">
        <title>Pimelobacter sp. isolated from Paulinella.</title>
        <authorList>
            <person name="Jeong S.E."/>
        </authorList>
    </citation>
    <scope>NUCLEOTIDE SEQUENCE [LARGE SCALE GENOMIC DNA]</scope>
    <source>
        <strain evidence="2 3">Pch-N</strain>
    </source>
</reference>
<comment type="caution">
    <text evidence="2">The sequence shown here is derived from an EMBL/GenBank/DDBJ whole genome shotgun (WGS) entry which is preliminary data.</text>
</comment>
<gene>
    <name evidence="2" type="ORF">F9L07_22670</name>
</gene>
<proteinExistence type="predicted"/>
<feature type="compositionally biased region" description="Low complexity" evidence="1">
    <location>
        <begin position="1"/>
        <end position="14"/>
    </location>
</feature>
<name>A0A7J5DTU5_NOCSI</name>
<evidence type="ECO:0000313" key="2">
    <source>
        <dbReference type="EMBL" id="KAB2808322.1"/>
    </source>
</evidence>
<dbReference type="InterPro" id="IPR021145">
    <property type="entry name" value="Portal_protein_SPP1_Gp6-like"/>
</dbReference>